<evidence type="ECO:0000256" key="14">
    <source>
        <dbReference type="SAM" id="Phobius"/>
    </source>
</evidence>
<keyword evidence="6 12" id="KW-0063">Aspartyl esterase</keyword>
<dbReference type="OMA" id="FLQGEWI"/>
<evidence type="ECO:0000256" key="12">
    <source>
        <dbReference type="RuleBase" id="RU000589"/>
    </source>
</evidence>
<dbReference type="GeneID" id="100823004"/>
<comment type="catalytic activity">
    <reaction evidence="9 12">
        <text>[(1-&gt;4)-alpha-D-galacturonosyl methyl ester](n) + n H2O = [(1-&gt;4)-alpha-D-galacturonosyl](n) + n methanol + n H(+)</text>
        <dbReference type="Rhea" id="RHEA:22380"/>
        <dbReference type="Rhea" id="RHEA-COMP:14570"/>
        <dbReference type="Rhea" id="RHEA-COMP:14573"/>
        <dbReference type="ChEBI" id="CHEBI:15377"/>
        <dbReference type="ChEBI" id="CHEBI:15378"/>
        <dbReference type="ChEBI" id="CHEBI:17790"/>
        <dbReference type="ChEBI" id="CHEBI:140522"/>
        <dbReference type="ChEBI" id="CHEBI:140523"/>
        <dbReference type="EC" id="3.1.1.11"/>
    </reaction>
</comment>
<dbReference type="EC" id="3.1.1.11" evidence="4 12"/>
<dbReference type="InterPro" id="IPR035513">
    <property type="entry name" value="Invertase/methylesterase_inhib"/>
</dbReference>
<keyword evidence="8" id="KW-0325">Glycoprotein</keyword>
<dbReference type="SUPFAM" id="SSF51126">
    <property type="entry name" value="Pectin lyase-like"/>
    <property type="match status" value="1"/>
</dbReference>
<keyword evidence="18" id="KW-1185">Reference proteome</keyword>
<keyword evidence="7" id="KW-1015">Disulfide bond</keyword>
<name>I1IQC3_BRADI</name>
<feature type="compositionally biased region" description="Low complexity" evidence="13">
    <location>
        <begin position="61"/>
        <end position="77"/>
    </location>
</feature>
<dbReference type="OrthoDB" id="2019149at2759"/>
<dbReference type="AlphaFoldDB" id="I1IQC3"/>
<evidence type="ECO:0000256" key="5">
    <source>
        <dbReference type="ARBA" id="ARBA00022801"/>
    </source>
</evidence>
<dbReference type="EnsemblPlants" id="KQJ90350">
    <property type="protein sequence ID" value="KQJ90350"/>
    <property type="gene ID" value="BRADI_4g30980v3"/>
</dbReference>
<dbReference type="Gene3D" id="1.20.140.40">
    <property type="entry name" value="Invertase/pectin methylesterase inhibitor family protein"/>
    <property type="match status" value="1"/>
</dbReference>
<comment type="pathway">
    <text evidence="1 12">Glycan metabolism; pectin degradation; 2-dehydro-3-deoxy-D-gluconate from pectin: step 1/5.</text>
</comment>
<keyword evidence="5 12" id="KW-0378">Hydrolase</keyword>
<dbReference type="InterPro" id="IPR000070">
    <property type="entry name" value="Pectinesterase_cat"/>
</dbReference>
<evidence type="ECO:0000313" key="16">
    <source>
        <dbReference type="EMBL" id="KQJ90350.1"/>
    </source>
</evidence>
<evidence type="ECO:0000256" key="2">
    <source>
        <dbReference type="ARBA" id="ARBA00006027"/>
    </source>
</evidence>
<dbReference type="SMART" id="SM00856">
    <property type="entry name" value="PMEI"/>
    <property type="match status" value="1"/>
</dbReference>
<dbReference type="CDD" id="cd15798">
    <property type="entry name" value="PMEI-like_3"/>
    <property type="match status" value="1"/>
</dbReference>
<keyword evidence="14" id="KW-0812">Transmembrane</keyword>
<comment type="similarity">
    <text evidence="2">In the N-terminal section; belongs to the PMEI family.</text>
</comment>
<protein>
    <recommendedName>
        <fullName evidence="4 12">Pectinesterase</fullName>
        <ecNumber evidence="4 12">3.1.1.11</ecNumber>
    </recommendedName>
</protein>
<dbReference type="PROSITE" id="PS00503">
    <property type="entry name" value="PECTINESTERASE_2"/>
    <property type="match status" value="1"/>
</dbReference>
<organism evidence="17">
    <name type="scientific">Brachypodium distachyon</name>
    <name type="common">Purple false brome</name>
    <name type="synonym">Trachynia distachya</name>
    <dbReference type="NCBI Taxonomy" id="15368"/>
    <lineage>
        <taxon>Eukaryota</taxon>
        <taxon>Viridiplantae</taxon>
        <taxon>Streptophyta</taxon>
        <taxon>Embryophyta</taxon>
        <taxon>Tracheophyta</taxon>
        <taxon>Spermatophyta</taxon>
        <taxon>Magnoliopsida</taxon>
        <taxon>Liliopsida</taxon>
        <taxon>Poales</taxon>
        <taxon>Poaceae</taxon>
        <taxon>BOP clade</taxon>
        <taxon>Pooideae</taxon>
        <taxon>Stipodae</taxon>
        <taxon>Brachypodieae</taxon>
        <taxon>Brachypodium</taxon>
    </lineage>
</organism>
<accession>I1IQC3</accession>
<reference evidence="16 17" key="1">
    <citation type="journal article" date="2010" name="Nature">
        <title>Genome sequencing and analysis of the model grass Brachypodium distachyon.</title>
        <authorList>
            <consortium name="International Brachypodium Initiative"/>
        </authorList>
    </citation>
    <scope>NUCLEOTIDE SEQUENCE [LARGE SCALE GENOMIC DNA]</scope>
    <source>
        <strain evidence="16">Bd21</strain>
        <strain evidence="17">cv. Bd21</strain>
    </source>
</reference>
<sequence>MSSSAFGDFGPLTERRRAEKARQQQKRLMIAGGIVIIIIIIVCGVAFVYNGKSGKDKDGKGSSSKKGSSSSKGKSGSSSGGDDDEESSAAPMDLKAVSKTITILCKQTDFQVTCQESLSKAANASTTSPKDVVRTAVQVIGEAISQAFDRADLIMSNDPRVKAAVADCKEFFEYAKDELNRTLSGMDAKDSLTKQGYQLRVWLSAVIAHQETCIDGFPDGEFRTKVKDSFVKGKELTSNALALIEQASTFLAGIKIPEKRRLLAEEGEPVLGDDGIPEWVPDSERRVLKGGGFKNTMTPNVVVAKDGSGKFKTINEALAAMPKTYAGRYVIYVKEGVYEEYVVITRQMANVTVYGDGAKKSIVTGKKNFVDGLTTFKTATFAALGDGFMAIGMAFQNTAGPEKHQAVALLVQSDKSIFLNCRMDAFQDTLYAHSQTQFYRNCIITGTIDFIFGDAAAMFQNCIITFRRPMDNQQNIATAQGRADGREATGFVLQKCELNAEPPLTAPGRPPIRNYLGRPWREFSRTIIMESEIPALIDKAGYMPWAGDFGLKTLFYAEYGNKGPGADTAGRVNWPGYKKALSKDEATKFTLENFLHAQPWIDPTGTPVKYDFFG</sequence>
<evidence type="ECO:0000256" key="13">
    <source>
        <dbReference type="SAM" id="MobiDB-lite"/>
    </source>
</evidence>
<evidence type="ECO:0000256" key="9">
    <source>
        <dbReference type="ARBA" id="ARBA00047928"/>
    </source>
</evidence>
<dbReference type="Gene3D" id="2.160.20.10">
    <property type="entry name" value="Single-stranded right-handed beta-helix, Pectin lyase-like"/>
    <property type="match status" value="1"/>
</dbReference>
<feature type="transmembrane region" description="Helical" evidence="14">
    <location>
        <begin position="28"/>
        <end position="49"/>
    </location>
</feature>
<proteinExistence type="inferred from homology"/>
<evidence type="ECO:0000256" key="11">
    <source>
        <dbReference type="PROSITE-ProRule" id="PRU10040"/>
    </source>
</evidence>
<evidence type="ECO:0000256" key="4">
    <source>
        <dbReference type="ARBA" id="ARBA00013229"/>
    </source>
</evidence>
<gene>
    <name evidence="17" type="primary">LOC100823004</name>
    <name evidence="16" type="ORF">BRADI_4g30980v3</name>
</gene>
<dbReference type="GO" id="GO:0046910">
    <property type="term" value="F:pectinesterase inhibitor activity"/>
    <property type="evidence" value="ECO:0000318"/>
    <property type="project" value="GO_Central"/>
</dbReference>
<feature type="region of interest" description="Disordered" evidence="13">
    <location>
        <begin position="55"/>
        <end position="89"/>
    </location>
</feature>
<dbReference type="HOGENOM" id="CLU_012243_9_0_1"/>
<dbReference type="InterPro" id="IPR033131">
    <property type="entry name" value="Pectinesterase_Asp_AS"/>
</dbReference>
<dbReference type="InterPro" id="IPR006501">
    <property type="entry name" value="Pectinesterase_inhib_dom"/>
</dbReference>
<dbReference type="Proteomes" id="UP000008810">
    <property type="component" value="Chromosome 4"/>
</dbReference>
<dbReference type="InterPro" id="IPR011050">
    <property type="entry name" value="Pectin_lyase_fold/virulence"/>
</dbReference>
<keyword evidence="14" id="KW-1133">Transmembrane helix</keyword>
<dbReference type="FunFam" id="2.160.20.10:FF:000001">
    <property type="entry name" value="Pectinesterase"/>
    <property type="match status" value="1"/>
</dbReference>
<dbReference type="NCBIfam" id="TIGR01614">
    <property type="entry name" value="PME_inhib"/>
    <property type="match status" value="1"/>
</dbReference>
<dbReference type="GO" id="GO:0042545">
    <property type="term" value="P:cell wall modification"/>
    <property type="evidence" value="ECO:0007669"/>
    <property type="project" value="UniProtKB-UniRule"/>
</dbReference>
<dbReference type="FunFam" id="1.20.140.40:FF:000001">
    <property type="entry name" value="Pectinesterase"/>
    <property type="match status" value="1"/>
</dbReference>
<evidence type="ECO:0000256" key="3">
    <source>
        <dbReference type="ARBA" id="ARBA00007786"/>
    </source>
</evidence>
<dbReference type="EMBL" id="CM000883">
    <property type="protein sequence ID" value="KQJ90350.1"/>
    <property type="molecule type" value="Genomic_DNA"/>
</dbReference>
<dbReference type="Gramene" id="KQJ90350">
    <property type="protein sequence ID" value="KQJ90350"/>
    <property type="gene ID" value="BRADI_4g30980v3"/>
</dbReference>
<comment type="function">
    <text evidence="10">Acts in the modification of cell walls via demethylesterification of cell wall pectin.</text>
</comment>
<feature type="domain" description="Pectinesterase inhibitor" evidence="15">
    <location>
        <begin position="96"/>
        <end position="243"/>
    </location>
</feature>
<reference evidence="17" key="3">
    <citation type="submission" date="2018-08" db="UniProtKB">
        <authorList>
            <consortium name="EnsemblPlants"/>
        </authorList>
    </citation>
    <scope>IDENTIFICATION</scope>
    <source>
        <strain evidence="17">cv. Bd21</strain>
    </source>
</reference>
<evidence type="ECO:0000256" key="10">
    <source>
        <dbReference type="ARBA" id="ARBA00057335"/>
    </source>
</evidence>
<evidence type="ECO:0000313" key="17">
    <source>
        <dbReference type="EnsemblPlants" id="KQJ90350"/>
    </source>
</evidence>
<dbReference type="GO" id="GO:0045490">
    <property type="term" value="P:pectin catabolic process"/>
    <property type="evidence" value="ECO:0007669"/>
    <property type="project" value="UniProtKB-UniRule"/>
</dbReference>
<dbReference type="eggNOG" id="ENOG502QVHM">
    <property type="taxonomic scope" value="Eukaryota"/>
</dbReference>
<dbReference type="KEGG" id="bdi:100823004"/>
<dbReference type="PANTHER" id="PTHR31707">
    <property type="entry name" value="PECTINESTERASE"/>
    <property type="match status" value="1"/>
</dbReference>
<dbReference type="Pfam" id="PF04043">
    <property type="entry name" value="PMEI"/>
    <property type="match status" value="1"/>
</dbReference>
<dbReference type="UniPathway" id="UPA00545">
    <property type="reaction ID" value="UER00823"/>
</dbReference>
<evidence type="ECO:0000256" key="7">
    <source>
        <dbReference type="ARBA" id="ARBA00023157"/>
    </source>
</evidence>
<evidence type="ECO:0000313" key="18">
    <source>
        <dbReference type="Proteomes" id="UP000008810"/>
    </source>
</evidence>
<evidence type="ECO:0000256" key="6">
    <source>
        <dbReference type="ARBA" id="ARBA00023085"/>
    </source>
</evidence>
<dbReference type="RefSeq" id="XP_003578154.1">
    <property type="nucleotide sequence ID" value="XM_003578106.3"/>
</dbReference>
<dbReference type="Pfam" id="PF01095">
    <property type="entry name" value="Pectinesterase"/>
    <property type="match status" value="1"/>
</dbReference>
<evidence type="ECO:0000256" key="1">
    <source>
        <dbReference type="ARBA" id="ARBA00005184"/>
    </source>
</evidence>
<dbReference type="STRING" id="15368.I1IQC3"/>
<evidence type="ECO:0000256" key="8">
    <source>
        <dbReference type="ARBA" id="ARBA00023180"/>
    </source>
</evidence>
<dbReference type="InterPro" id="IPR012334">
    <property type="entry name" value="Pectin_lyas_fold"/>
</dbReference>
<dbReference type="GO" id="GO:0030599">
    <property type="term" value="F:pectinesterase activity"/>
    <property type="evidence" value="ECO:0000318"/>
    <property type="project" value="GO_Central"/>
</dbReference>
<reference evidence="16" key="2">
    <citation type="submission" date="2017-06" db="EMBL/GenBank/DDBJ databases">
        <title>WGS assembly of Brachypodium distachyon.</title>
        <authorList>
            <consortium name="The International Brachypodium Initiative"/>
            <person name="Lucas S."/>
            <person name="Harmon-Smith M."/>
            <person name="Lail K."/>
            <person name="Tice H."/>
            <person name="Grimwood J."/>
            <person name="Bruce D."/>
            <person name="Barry K."/>
            <person name="Shu S."/>
            <person name="Lindquist E."/>
            <person name="Wang M."/>
            <person name="Pitluck S."/>
            <person name="Vogel J.P."/>
            <person name="Garvin D.F."/>
            <person name="Mockler T.C."/>
            <person name="Schmutz J."/>
            <person name="Rokhsar D."/>
            <person name="Bevan M.W."/>
        </authorList>
    </citation>
    <scope>NUCLEOTIDE SEQUENCE</scope>
    <source>
        <strain evidence="16">Bd21</strain>
    </source>
</reference>
<feature type="active site" evidence="11">
    <location>
        <position position="449"/>
    </location>
</feature>
<dbReference type="SUPFAM" id="SSF101148">
    <property type="entry name" value="Plant invertase/pectin methylesterase inhibitor"/>
    <property type="match status" value="1"/>
</dbReference>
<evidence type="ECO:0000259" key="15">
    <source>
        <dbReference type="SMART" id="SM00856"/>
    </source>
</evidence>
<comment type="similarity">
    <text evidence="3">In the C-terminal section; belongs to the pectinesterase family.</text>
</comment>
<keyword evidence="14" id="KW-0472">Membrane</keyword>